<proteinExistence type="predicted"/>
<evidence type="ECO:0000313" key="1">
    <source>
        <dbReference type="EMBL" id="KAK8552347.1"/>
    </source>
</evidence>
<dbReference type="Proteomes" id="UP001472677">
    <property type="component" value="Unassembled WGS sequence"/>
</dbReference>
<gene>
    <name evidence="1" type="ORF">V6N12_040947</name>
</gene>
<keyword evidence="2" id="KW-1185">Reference proteome</keyword>
<reference evidence="1 2" key="1">
    <citation type="journal article" date="2024" name="G3 (Bethesda)">
        <title>Genome assembly of Hibiscus sabdariffa L. provides insights into metabolisms of medicinal natural products.</title>
        <authorList>
            <person name="Kim T."/>
        </authorList>
    </citation>
    <scope>NUCLEOTIDE SEQUENCE [LARGE SCALE GENOMIC DNA]</scope>
    <source>
        <strain evidence="1">TK-2024</strain>
        <tissue evidence="1">Old leaves</tissue>
    </source>
</reference>
<comment type="caution">
    <text evidence="1">The sequence shown here is derived from an EMBL/GenBank/DDBJ whole genome shotgun (WGS) entry which is preliminary data.</text>
</comment>
<dbReference type="EMBL" id="JBBPBM010000020">
    <property type="protein sequence ID" value="KAK8552347.1"/>
    <property type="molecule type" value="Genomic_DNA"/>
</dbReference>
<evidence type="ECO:0000313" key="2">
    <source>
        <dbReference type="Proteomes" id="UP001472677"/>
    </source>
</evidence>
<organism evidence="1 2">
    <name type="scientific">Hibiscus sabdariffa</name>
    <name type="common">roselle</name>
    <dbReference type="NCBI Taxonomy" id="183260"/>
    <lineage>
        <taxon>Eukaryota</taxon>
        <taxon>Viridiplantae</taxon>
        <taxon>Streptophyta</taxon>
        <taxon>Embryophyta</taxon>
        <taxon>Tracheophyta</taxon>
        <taxon>Spermatophyta</taxon>
        <taxon>Magnoliopsida</taxon>
        <taxon>eudicotyledons</taxon>
        <taxon>Gunneridae</taxon>
        <taxon>Pentapetalae</taxon>
        <taxon>rosids</taxon>
        <taxon>malvids</taxon>
        <taxon>Malvales</taxon>
        <taxon>Malvaceae</taxon>
        <taxon>Malvoideae</taxon>
        <taxon>Hibiscus</taxon>
    </lineage>
</organism>
<protein>
    <submittedName>
        <fullName evidence="1">Uncharacterized protein</fullName>
    </submittedName>
</protein>
<accession>A0ABR2E560</accession>
<sequence length="82" mass="9484">MCHQNLDRGKKVLLKAETGFKEGKGVVNLWVYVMNDEPSFKHKKCHGWWNITSSANFRGTKFNPYQTSLLTGFNTSKDYKLL</sequence>
<name>A0ABR2E560_9ROSI</name>